<dbReference type="STRING" id="6265.A0A0B2V008"/>
<dbReference type="InterPro" id="IPR027370">
    <property type="entry name" value="Znf-RING_euk"/>
</dbReference>
<keyword evidence="9" id="KW-1185">Reference proteome</keyword>
<keyword evidence="5" id="KW-0175">Coiled coil</keyword>
<dbReference type="OrthoDB" id="5844798at2759"/>
<evidence type="ECO:0000313" key="8">
    <source>
        <dbReference type="EMBL" id="KHN74759.1"/>
    </source>
</evidence>
<dbReference type="OMA" id="EYYNYVA"/>
<evidence type="ECO:0000259" key="7">
    <source>
        <dbReference type="PROSITE" id="PS50089"/>
    </source>
</evidence>
<dbReference type="GO" id="GO:0008270">
    <property type="term" value="F:zinc ion binding"/>
    <property type="evidence" value="ECO:0007669"/>
    <property type="project" value="UniProtKB-KW"/>
</dbReference>
<accession>A0A0B2V008</accession>
<gene>
    <name evidence="8" type="ORF">Tcan_06941</name>
</gene>
<keyword evidence="2 4" id="KW-0863">Zinc-finger</keyword>
<evidence type="ECO:0000256" key="4">
    <source>
        <dbReference type="PROSITE-ProRule" id="PRU00175"/>
    </source>
</evidence>
<keyword evidence="6" id="KW-1133">Transmembrane helix</keyword>
<keyword evidence="1" id="KW-0479">Metal-binding</keyword>
<dbReference type="SMART" id="SM00184">
    <property type="entry name" value="RING"/>
    <property type="match status" value="1"/>
</dbReference>
<dbReference type="Proteomes" id="UP000031036">
    <property type="component" value="Unassembled WGS sequence"/>
</dbReference>
<comment type="caution">
    <text evidence="8">The sequence shown here is derived from an EMBL/GenBank/DDBJ whole genome shotgun (WGS) entry which is preliminary data.</text>
</comment>
<dbReference type="EMBL" id="JPKZ01002824">
    <property type="protein sequence ID" value="KHN74759.1"/>
    <property type="molecule type" value="Genomic_DNA"/>
</dbReference>
<feature type="transmembrane region" description="Helical" evidence="6">
    <location>
        <begin position="163"/>
        <end position="182"/>
    </location>
</feature>
<proteinExistence type="predicted"/>
<reference evidence="8 9" key="1">
    <citation type="submission" date="2014-11" db="EMBL/GenBank/DDBJ databases">
        <title>Genetic blueprint of the zoonotic pathogen Toxocara canis.</title>
        <authorList>
            <person name="Zhu X.-Q."/>
            <person name="Korhonen P.K."/>
            <person name="Cai H."/>
            <person name="Young N.D."/>
            <person name="Nejsum P."/>
            <person name="von Samson-Himmelstjerna G."/>
            <person name="Boag P.R."/>
            <person name="Tan P."/>
            <person name="Li Q."/>
            <person name="Min J."/>
            <person name="Yang Y."/>
            <person name="Wang X."/>
            <person name="Fang X."/>
            <person name="Hall R.S."/>
            <person name="Hofmann A."/>
            <person name="Sternberg P.W."/>
            <person name="Jex A.R."/>
            <person name="Gasser R.B."/>
        </authorList>
    </citation>
    <scope>NUCLEOTIDE SEQUENCE [LARGE SCALE GENOMIC DNA]</scope>
    <source>
        <strain evidence="8">PN_DK_2014</strain>
    </source>
</reference>
<keyword evidence="6" id="KW-0812">Transmembrane</keyword>
<evidence type="ECO:0000313" key="9">
    <source>
        <dbReference type="Proteomes" id="UP000031036"/>
    </source>
</evidence>
<sequence>MKFLSWTLKKVMGHAYTKAKAAAAQIEDAERVIVDSSALHCPICLCVFASTPVVLPCGHSFCGTCIRRLIETSFEFHRGTYEPTFECALCREKCFCDAPLTKNFAVEALLQSVDEIAALDSLPEADVNLRLSNKHLSQKLIEADDMNRKLQRRLEEQEQRNKFLLLTIISGAVIAVCIAFISRQKLNENF</sequence>
<evidence type="ECO:0000256" key="2">
    <source>
        <dbReference type="ARBA" id="ARBA00022771"/>
    </source>
</evidence>
<feature type="coiled-coil region" evidence="5">
    <location>
        <begin position="133"/>
        <end position="167"/>
    </location>
</feature>
<organism evidence="8 9">
    <name type="scientific">Toxocara canis</name>
    <name type="common">Canine roundworm</name>
    <dbReference type="NCBI Taxonomy" id="6265"/>
    <lineage>
        <taxon>Eukaryota</taxon>
        <taxon>Metazoa</taxon>
        <taxon>Ecdysozoa</taxon>
        <taxon>Nematoda</taxon>
        <taxon>Chromadorea</taxon>
        <taxon>Rhabditida</taxon>
        <taxon>Spirurina</taxon>
        <taxon>Ascaridomorpha</taxon>
        <taxon>Ascaridoidea</taxon>
        <taxon>Toxocaridae</taxon>
        <taxon>Toxocara</taxon>
    </lineage>
</organism>
<dbReference type="PROSITE" id="PS50089">
    <property type="entry name" value="ZF_RING_2"/>
    <property type="match status" value="1"/>
</dbReference>
<evidence type="ECO:0000256" key="6">
    <source>
        <dbReference type="SAM" id="Phobius"/>
    </source>
</evidence>
<dbReference type="SUPFAM" id="SSF57850">
    <property type="entry name" value="RING/U-box"/>
    <property type="match status" value="1"/>
</dbReference>
<keyword evidence="6" id="KW-0472">Membrane</keyword>
<evidence type="ECO:0000256" key="5">
    <source>
        <dbReference type="SAM" id="Coils"/>
    </source>
</evidence>
<dbReference type="Pfam" id="PF13445">
    <property type="entry name" value="zf-RING_UBOX"/>
    <property type="match status" value="1"/>
</dbReference>
<dbReference type="InterPro" id="IPR017907">
    <property type="entry name" value="Znf_RING_CS"/>
</dbReference>
<protein>
    <recommendedName>
        <fullName evidence="7">RING-type domain-containing protein</fullName>
    </recommendedName>
</protein>
<feature type="domain" description="RING-type" evidence="7">
    <location>
        <begin position="41"/>
        <end position="91"/>
    </location>
</feature>
<evidence type="ECO:0000256" key="1">
    <source>
        <dbReference type="ARBA" id="ARBA00022723"/>
    </source>
</evidence>
<dbReference type="PROSITE" id="PS00518">
    <property type="entry name" value="ZF_RING_1"/>
    <property type="match status" value="1"/>
</dbReference>
<dbReference type="InterPro" id="IPR013083">
    <property type="entry name" value="Znf_RING/FYVE/PHD"/>
</dbReference>
<dbReference type="Gene3D" id="3.30.40.10">
    <property type="entry name" value="Zinc/RING finger domain, C3HC4 (zinc finger)"/>
    <property type="match status" value="1"/>
</dbReference>
<dbReference type="AlphaFoldDB" id="A0A0B2V008"/>
<name>A0A0B2V008_TOXCA</name>
<evidence type="ECO:0000256" key="3">
    <source>
        <dbReference type="ARBA" id="ARBA00022833"/>
    </source>
</evidence>
<keyword evidence="3" id="KW-0862">Zinc</keyword>
<dbReference type="InterPro" id="IPR001841">
    <property type="entry name" value="Znf_RING"/>
</dbReference>